<evidence type="ECO:0000313" key="3">
    <source>
        <dbReference type="Proteomes" id="UP000824120"/>
    </source>
</evidence>
<keyword evidence="3" id="KW-1185">Reference proteome</keyword>
<feature type="region of interest" description="Disordered" evidence="1">
    <location>
        <begin position="56"/>
        <end position="82"/>
    </location>
</feature>
<dbReference type="Proteomes" id="UP000824120">
    <property type="component" value="Chromosome 5"/>
</dbReference>
<dbReference type="EMBL" id="JACXVP010000005">
    <property type="protein sequence ID" value="KAG5606136.1"/>
    <property type="molecule type" value="Genomic_DNA"/>
</dbReference>
<gene>
    <name evidence="2" type="ORF">H5410_027628</name>
</gene>
<comment type="caution">
    <text evidence="2">The sequence shown here is derived from an EMBL/GenBank/DDBJ whole genome shotgun (WGS) entry which is preliminary data.</text>
</comment>
<accession>A0A9J5Z2F8</accession>
<proteinExistence type="predicted"/>
<organism evidence="2 3">
    <name type="scientific">Solanum commersonii</name>
    <name type="common">Commerson's wild potato</name>
    <name type="synonym">Commerson's nightshade</name>
    <dbReference type="NCBI Taxonomy" id="4109"/>
    <lineage>
        <taxon>Eukaryota</taxon>
        <taxon>Viridiplantae</taxon>
        <taxon>Streptophyta</taxon>
        <taxon>Embryophyta</taxon>
        <taxon>Tracheophyta</taxon>
        <taxon>Spermatophyta</taxon>
        <taxon>Magnoliopsida</taxon>
        <taxon>eudicotyledons</taxon>
        <taxon>Gunneridae</taxon>
        <taxon>Pentapetalae</taxon>
        <taxon>asterids</taxon>
        <taxon>lamiids</taxon>
        <taxon>Solanales</taxon>
        <taxon>Solanaceae</taxon>
        <taxon>Solanoideae</taxon>
        <taxon>Solaneae</taxon>
        <taxon>Solanum</taxon>
    </lineage>
</organism>
<reference evidence="2 3" key="1">
    <citation type="submission" date="2020-09" db="EMBL/GenBank/DDBJ databases">
        <title>De no assembly of potato wild relative species, Solanum commersonii.</title>
        <authorList>
            <person name="Cho K."/>
        </authorList>
    </citation>
    <scope>NUCLEOTIDE SEQUENCE [LARGE SCALE GENOMIC DNA]</scope>
    <source>
        <strain evidence="2">LZ3.2</strain>
        <tissue evidence="2">Leaf</tissue>
    </source>
</reference>
<dbReference type="AlphaFoldDB" id="A0A9J5Z2F8"/>
<sequence length="82" mass="9099">MKIMRLVNHSSKLSVPTMTMDLKKNFNKSLTNKAFPPEASTLPDFPSKNLHLQAAGPVPTKSTLIRRAQPTKNIPLIHPITP</sequence>
<protein>
    <submittedName>
        <fullName evidence="2">Uncharacterized protein</fullName>
    </submittedName>
</protein>
<evidence type="ECO:0000313" key="2">
    <source>
        <dbReference type="EMBL" id="KAG5606136.1"/>
    </source>
</evidence>
<name>A0A9J5Z2F8_SOLCO</name>
<evidence type="ECO:0000256" key="1">
    <source>
        <dbReference type="SAM" id="MobiDB-lite"/>
    </source>
</evidence>